<dbReference type="Proteomes" id="UP000623467">
    <property type="component" value="Unassembled WGS sequence"/>
</dbReference>
<accession>A0A8H7D795</accession>
<evidence type="ECO:0000313" key="2">
    <source>
        <dbReference type="Proteomes" id="UP000623467"/>
    </source>
</evidence>
<dbReference type="OrthoDB" id="3067792at2759"/>
<dbReference type="AlphaFoldDB" id="A0A8H7D795"/>
<organism evidence="1 2">
    <name type="scientific">Mycena sanguinolenta</name>
    <dbReference type="NCBI Taxonomy" id="230812"/>
    <lineage>
        <taxon>Eukaryota</taxon>
        <taxon>Fungi</taxon>
        <taxon>Dikarya</taxon>
        <taxon>Basidiomycota</taxon>
        <taxon>Agaricomycotina</taxon>
        <taxon>Agaricomycetes</taxon>
        <taxon>Agaricomycetidae</taxon>
        <taxon>Agaricales</taxon>
        <taxon>Marasmiineae</taxon>
        <taxon>Mycenaceae</taxon>
        <taxon>Mycena</taxon>
    </lineage>
</organism>
<evidence type="ECO:0000313" key="1">
    <source>
        <dbReference type="EMBL" id="KAF7361453.1"/>
    </source>
</evidence>
<gene>
    <name evidence="1" type="ORF">MSAN_01178400</name>
</gene>
<protein>
    <submittedName>
        <fullName evidence="1">Uncharacterized protein</fullName>
    </submittedName>
</protein>
<reference evidence="1" key="1">
    <citation type="submission" date="2020-05" db="EMBL/GenBank/DDBJ databases">
        <title>Mycena genomes resolve the evolution of fungal bioluminescence.</title>
        <authorList>
            <person name="Tsai I.J."/>
        </authorList>
    </citation>
    <scope>NUCLEOTIDE SEQUENCE</scope>
    <source>
        <strain evidence="1">160909Yilan</strain>
    </source>
</reference>
<proteinExistence type="predicted"/>
<dbReference type="EMBL" id="JACAZH010000008">
    <property type="protein sequence ID" value="KAF7361453.1"/>
    <property type="molecule type" value="Genomic_DNA"/>
</dbReference>
<keyword evidence="2" id="KW-1185">Reference proteome</keyword>
<name>A0A8H7D795_9AGAR</name>
<comment type="caution">
    <text evidence="1">The sequence shown here is derived from an EMBL/GenBank/DDBJ whole genome shotgun (WGS) entry which is preliminary data.</text>
</comment>
<sequence length="301" mass="34605">MEAVDSQPPASDDSRLYCSLRLEVSMSAWDLFDRKAFPSPSTTSLKAQIVSPFRRARLVFFYYHIPRDLPPMAGGLRFRITAHENPASFEDGHDLLHDGLPWQISLHAITTAVGPRAVLREQLLHERLIMQADLDHCRAMMQKKQRLDPNYMLYRLAQPFVIHFHRKLHAWVVGETEVKPWAHDMFAEHRVQYTREHRSHSIWPYTGSALAQFELSTLPEHAGSDTVVMRIVKILARPTCVVPGYDGSIPTPVEGELVHHTTNRAPIPRLQPWSRKLTPDSSKFTAALRMLVENTRRWPVE</sequence>